<dbReference type="SUPFAM" id="SSF81383">
    <property type="entry name" value="F-box domain"/>
    <property type="match status" value="1"/>
</dbReference>
<feature type="compositionally biased region" description="Pro residues" evidence="1">
    <location>
        <begin position="253"/>
        <end position="264"/>
    </location>
</feature>
<accession>A0A4P9WKX2</accession>
<evidence type="ECO:0000256" key="1">
    <source>
        <dbReference type="SAM" id="MobiDB-lite"/>
    </source>
</evidence>
<dbReference type="Proteomes" id="UP000269721">
    <property type="component" value="Unassembled WGS sequence"/>
</dbReference>
<sequence>MTPHGRLVTNEGPEPPPDAIPYELLAQIFSHLQSPANLYACAHVCRRLTLTALTIIYYRHSFASRDAHAGFETDDAGAEEDGVANVGNVEVIAAANPTTPRSTFAHGTMVRRLTLAAEPLRLSRKAIRSASPAPAPAIRLEKSPSPDAVFHRQKRYPHRNPLPYLHWPRPLELCDLTDAALRPVVPTPNAPRLRTLNLDGCVRVADSARLRVSVSTQPCAESACPGARLGRGATSRTSHCASSSAQSHSERPGPTPCPIDPPLRLAPPPCLPDRRRRRRLLTFPLRPPFTAPDSSLLRTLIFTRLVVLEDPAVLGLVTHCPRIRTLLLTRWGALSGVPTMYVGRFGKSL</sequence>
<dbReference type="AlphaFoldDB" id="A0A4P9WKX2"/>
<dbReference type="InterPro" id="IPR036047">
    <property type="entry name" value="F-box-like_dom_sf"/>
</dbReference>
<feature type="region of interest" description="Disordered" evidence="1">
    <location>
        <begin position="223"/>
        <end position="264"/>
    </location>
</feature>
<organism evidence="3 4">
    <name type="scientific">Blyttiomyces helicus</name>
    <dbReference type="NCBI Taxonomy" id="388810"/>
    <lineage>
        <taxon>Eukaryota</taxon>
        <taxon>Fungi</taxon>
        <taxon>Fungi incertae sedis</taxon>
        <taxon>Chytridiomycota</taxon>
        <taxon>Chytridiomycota incertae sedis</taxon>
        <taxon>Chytridiomycetes</taxon>
        <taxon>Chytridiomycetes incertae sedis</taxon>
        <taxon>Blyttiomyces</taxon>
    </lineage>
</organism>
<name>A0A4P9WKX2_9FUNG</name>
<feature type="compositionally biased region" description="Low complexity" evidence="1">
    <location>
        <begin position="233"/>
        <end position="247"/>
    </location>
</feature>
<dbReference type="EMBL" id="KZ995147">
    <property type="protein sequence ID" value="RKO91266.1"/>
    <property type="molecule type" value="Genomic_DNA"/>
</dbReference>
<feature type="domain" description="F-box" evidence="2">
    <location>
        <begin position="19"/>
        <end position="54"/>
    </location>
</feature>
<proteinExistence type="predicted"/>
<gene>
    <name evidence="3" type="ORF">BDK51DRAFT_45517</name>
</gene>
<evidence type="ECO:0000259" key="2">
    <source>
        <dbReference type="Pfam" id="PF12937"/>
    </source>
</evidence>
<evidence type="ECO:0000313" key="4">
    <source>
        <dbReference type="Proteomes" id="UP000269721"/>
    </source>
</evidence>
<dbReference type="Pfam" id="PF12937">
    <property type="entry name" value="F-box-like"/>
    <property type="match status" value="1"/>
</dbReference>
<reference evidence="4" key="1">
    <citation type="journal article" date="2018" name="Nat. Microbiol.">
        <title>Leveraging single-cell genomics to expand the fungal tree of life.</title>
        <authorList>
            <person name="Ahrendt S.R."/>
            <person name="Quandt C.A."/>
            <person name="Ciobanu D."/>
            <person name="Clum A."/>
            <person name="Salamov A."/>
            <person name="Andreopoulos B."/>
            <person name="Cheng J.F."/>
            <person name="Woyke T."/>
            <person name="Pelin A."/>
            <person name="Henrissat B."/>
            <person name="Reynolds N.K."/>
            <person name="Benny G.L."/>
            <person name="Smith M.E."/>
            <person name="James T.Y."/>
            <person name="Grigoriev I.V."/>
        </authorList>
    </citation>
    <scope>NUCLEOTIDE SEQUENCE [LARGE SCALE GENOMIC DNA]</scope>
</reference>
<dbReference type="InterPro" id="IPR001810">
    <property type="entry name" value="F-box_dom"/>
</dbReference>
<protein>
    <recommendedName>
        <fullName evidence="2">F-box domain-containing protein</fullName>
    </recommendedName>
</protein>
<evidence type="ECO:0000313" key="3">
    <source>
        <dbReference type="EMBL" id="RKO91266.1"/>
    </source>
</evidence>
<dbReference type="Gene3D" id="1.20.1280.50">
    <property type="match status" value="1"/>
</dbReference>
<keyword evidence="4" id="KW-1185">Reference proteome</keyword>